<evidence type="ECO:0000313" key="3">
    <source>
        <dbReference type="EMBL" id="SER08291.1"/>
    </source>
</evidence>
<sequence>MPGAEVRRRPRQHGRVPQPLQPFLHDLVGQVAAPTQVWSRTDGQVVPRPDGAADVSGLVHADVVLLSGIEVSVEGDAGVPVAHRSLPDGREVFTALLRRLDAEHADTGDPRVRLDRTRDVQPGRVAEELVVSSTLDVGLRVAVEVALVPSGTAMGAVRQSGPVAPVEIAGTAEGTVTWSAEGIEVALAALGATIVERGARVVLRWELDLPARGAVGVGWSVDLDEPEPFVVAAPPEAYAEVALTGPDLDPRLAPWLARSVADLASLRLALPSAPGDVFYAAGAPWYFTLFGRDSLWAARLTLPLGLDVARGTLRTLARLQGRRDDPRTGEQPGKIPHELRREDLQLGGMTLPPLYYGTVDATPLWVCLLHDAWRAGIDEADVAELLPALEAALGWLTAQTEAPGAEGFLRYVSAGSQGLANQGWKDSGDAVRSTDGAYAAGAIALCEVQGYAYEAALSGAALLEGFDRPGAEALRAWAEELAERFRRTFWCDPSGSAEEAYPALALDGQGRRVDSLTSNVGHLVGTGLLNLEEEWQVARLVTSPALDSGLGLRTMATTDVPYAPLSYHCGSVWPHDTAIVVDGLVRAGLGEAAEPLVQGLLAASVAFDQRLPELWSGEGAPVPYPAACRPQAWSAAAAVVVARRAGVFGAEPA</sequence>
<evidence type="ECO:0000259" key="2">
    <source>
        <dbReference type="Pfam" id="PF22422"/>
    </source>
</evidence>
<reference evidence="4" key="1">
    <citation type="submission" date="2016-10" db="EMBL/GenBank/DDBJ databases">
        <authorList>
            <person name="Varghese N."/>
            <person name="Submissions S."/>
        </authorList>
    </citation>
    <scope>NUCLEOTIDE SEQUENCE [LARGE SCALE GENOMIC DNA]</scope>
    <source>
        <strain evidence="4">CGMCC 4.6856</strain>
    </source>
</reference>
<dbReference type="InterPro" id="IPR054491">
    <property type="entry name" value="MGH1-like_GH"/>
</dbReference>
<name>A0A1H9L9W1_9ACTN</name>
<dbReference type="InterPro" id="IPR008928">
    <property type="entry name" value="6-hairpin_glycosidase_sf"/>
</dbReference>
<proteinExistence type="predicted"/>
<dbReference type="Pfam" id="PF22422">
    <property type="entry name" value="MGH1-like_GH"/>
    <property type="match status" value="1"/>
</dbReference>
<dbReference type="GO" id="GO:0005975">
    <property type="term" value="P:carbohydrate metabolic process"/>
    <property type="evidence" value="ECO:0007669"/>
    <property type="project" value="InterPro"/>
</dbReference>
<protein>
    <submittedName>
        <fullName evidence="3">Glycogen debranching enzyme (Alpha-1,6-glucosidase)</fullName>
    </submittedName>
</protein>
<feature type="domain" description="Mannosylglycerate hydrolase MGH1-like glycoside hydrolase" evidence="2">
    <location>
        <begin position="370"/>
        <end position="602"/>
    </location>
</feature>
<accession>A0A1H9L9W1</accession>
<dbReference type="STRING" id="1036181.SAMN05421756_108227"/>
<feature type="domain" description="Putative glycogen debranching enzyme N-terminal" evidence="1">
    <location>
        <begin position="33"/>
        <end position="218"/>
    </location>
</feature>
<dbReference type="InterPro" id="IPR032856">
    <property type="entry name" value="GDE_N_bis"/>
</dbReference>
<dbReference type="EMBL" id="FOFA01000008">
    <property type="protein sequence ID" value="SER08291.1"/>
    <property type="molecule type" value="Genomic_DNA"/>
</dbReference>
<gene>
    <name evidence="3" type="ORF">SAMN05421756_108227</name>
</gene>
<dbReference type="Gene3D" id="1.50.10.10">
    <property type="match status" value="1"/>
</dbReference>
<dbReference type="AlphaFoldDB" id="A0A1H9L9W1"/>
<evidence type="ECO:0000259" key="1">
    <source>
        <dbReference type="Pfam" id="PF14742"/>
    </source>
</evidence>
<dbReference type="InterPro" id="IPR012341">
    <property type="entry name" value="6hp_glycosidase-like_sf"/>
</dbReference>
<organism evidence="3 4">
    <name type="scientific">Microlunatus flavus</name>
    <dbReference type="NCBI Taxonomy" id="1036181"/>
    <lineage>
        <taxon>Bacteria</taxon>
        <taxon>Bacillati</taxon>
        <taxon>Actinomycetota</taxon>
        <taxon>Actinomycetes</taxon>
        <taxon>Propionibacteriales</taxon>
        <taxon>Propionibacteriaceae</taxon>
        <taxon>Microlunatus</taxon>
    </lineage>
</organism>
<keyword evidence="4" id="KW-1185">Reference proteome</keyword>
<evidence type="ECO:0000313" key="4">
    <source>
        <dbReference type="Proteomes" id="UP000198504"/>
    </source>
</evidence>
<dbReference type="SUPFAM" id="SSF48208">
    <property type="entry name" value="Six-hairpin glycosidases"/>
    <property type="match status" value="1"/>
</dbReference>
<dbReference type="Pfam" id="PF14742">
    <property type="entry name" value="GDE_N_bis"/>
    <property type="match status" value="1"/>
</dbReference>
<dbReference type="Proteomes" id="UP000198504">
    <property type="component" value="Unassembled WGS sequence"/>
</dbReference>